<evidence type="ECO:0000313" key="3">
    <source>
        <dbReference type="Proteomes" id="UP001595823"/>
    </source>
</evidence>
<proteinExistence type="predicted"/>
<organism evidence="2 3">
    <name type="scientific">Salininema proteolyticum</name>
    <dbReference type="NCBI Taxonomy" id="1607685"/>
    <lineage>
        <taxon>Bacteria</taxon>
        <taxon>Bacillati</taxon>
        <taxon>Actinomycetota</taxon>
        <taxon>Actinomycetes</taxon>
        <taxon>Glycomycetales</taxon>
        <taxon>Glycomycetaceae</taxon>
        <taxon>Salininema</taxon>
    </lineage>
</organism>
<comment type="caution">
    <text evidence="2">The sequence shown here is derived from an EMBL/GenBank/DDBJ whole genome shotgun (WGS) entry which is preliminary data.</text>
</comment>
<protein>
    <submittedName>
        <fullName evidence="2">WXG100 family type VII secretion target</fullName>
    </submittedName>
</protein>
<evidence type="ECO:0000313" key="2">
    <source>
        <dbReference type="EMBL" id="MFC4337061.1"/>
    </source>
</evidence>
<reference evidence="3" key="1">
    <citation type="journal article" date="2019" name="Int. J. Syst. Evol. Microbiol.">
        <title>The Global Catalogue of Microorganisms (GCM) 10K type strain sequencing project: providing services to taxonomists for standard genome sequencing and annotation.</title>
        <authorList>
            <consortium name="The Broad Institute Genomics Platform"/>
            <consortium name="The Broad Institute Genome Sequencing Center for Infectious Disease"/>
            <person name="Wu L."/>
            <person name="Ma J."/>
        </authorList>
    </citation>
    <scope>NUCLEOTIDE SEQUENCE [LARGE SCALE GENOMIC DNA]</scope>
    <source>
        <strain evidence="3">IBRC-M 10908</strain>
    </source>
</reference>
<evidence type="ECO:0000256" key="1">
    <source>
        <dbReference type="SAM" id="Coils"/>
    </source>
</evidence>
<dbReference type="EMBL" id="JBHSDK010000028">
    <property type="protein sequence ID" value="MFC4337061.1"/>
    <property type="molecule type" value="Genomic_DNA"/>
</dbReference>
<sequence>MADGIQVEPDDLRNHAARIDQLRDRFQAIKDAMNQVQQDDEAFGILCQFLPPILQWHHDDQTDLTDLAEENLDLLAQALNHVATQYEDTDTAVGNSFDAILKEL</sequence>
<dbReference type="Proteomes" id="UP001595823">
    <property type="component" value="Unassembled WGS sequence"/>
</dbReference>
<feature type="coiled-coil region" evidence="1">
    <location>
        <begin position="12"/>
        <end position="39"/>
    </location>
</feature>
<keyword evidence="3" id="KW-1185">Reference proteome</keyword>
<name>A0ABV8U390_9ACTN</name>
<accession>A0ABV8U390</accession>
<dbReference type="InterPro" id="IPR022536">
    <property type="entry name" value="EspC"/>
</dbReference>
<dbReference type="Pfam" id="PF10824">
    <property type="entry name" value="T7SS_ESX_EspC"/>
    <property type="match status" value="1"/>
</dbReference>
<dbReference type="RefSeq" id="WP_380623629.1">
    <property type="nucleotide sequence ID" value="NZ_JBHSDK010000028.1"/>
</dbReference>
<dbReference type="SUPFAM" id="SSF140453">
    <property type="entry name" value="EsxAB dimer-like"/>
    <property type="match status" value="1"/>
</dbReference>
<gene>
    <name evidence="2" type="ORF">ACFPET_17800</name>
</gene>
<keyword evidence="1" id="KW-0175">Coiled coil</keyword>
<dbReference type="InterPro" id="IPR036689">
    <property type="entry name" value="ESAT-6-like_sf"/>
</dbReference>